<sequence>MDSPTIAPNACLACRKIKVRCRVSADNPTGTCVRCERKTLECVFQRHRRGRKPGTRLSKGRPSAASAGADAWLTPAAGEPIGSEQMPDSCTADRGTVASALTAGPPEPTLESADGLQPSGLLNCQTGRFSLRQILSADEPGASERTREVTPAHARDAEDPVRLGLVNDALARSLFDNFMRDLNPYICQFDPALHTFRYVEKHSLFLLTSILAASAKAFNPFLYKPLYEHAQKLYNDTFARGVYSPETAQAILLLTYWKEPQDNRAWTTLGYVVRMCMDLGWHRISPSKRSTRASPSEIEDRKLRNVERTWLVLFVYDRSISLQTGRPWMIERSDFIEGAEAWCQNPLATEDDILLASFVTLRLETCDTFTALSREYLAGNRTSVGSTNSLLALSQDRIQRWESRWTQMLRARQHGSGDQHCHHLLLRFYGTHAKLQLSSLPLQSILASGDAETPPGLSIMWSAYTSALTMLQLIHQYARSIYFAQDSLHVMTAYSAAFLMKLLFFAPKDFAREIEVVVLEAIDTAAKVFSAQQAPASSSCALQAKFLGRIASRIERRRSEGQSRREVARAVDAPGRAAGHSEGVAVEWEDGATALTQRVSRVSDGYRAPYAARQEQLSLFSDEDNIWDGWFVTAGFGAEEGMFFA</sequence>
<keyword evidence="6" id="KW-0539">Nucleus</keyword>
<dbReference type="Pfam" id="PF04082">
    <property type="entry name" value="Fungal_trans"/>
    <property type="match status" value="1"/>
</dbReference>
<keyword evidence="3" id="KW-0805">Transcription regulation</keyword>
<dbReference type="CDD" id="cd12148">
    <property type="entry name" value="fungal_TF_MHR"/>
    <property type="match status" value="1"/>
</dbReference>
<keyword evidence="5" id="KW-0804">Transcription</keyword>
<evidence type="ECO:0000256" key="6">
    <source>
        <dbReference type="ARBA" id="ARBA00023242"/>
    </source>
</evidence>
<feature type="region of interest" description="Disordered" evidence="7">
    <location>
        <begin position="48"/>
        <end position="93"/>
    </location>
</feature>
<dbReference type="InterPro" id="IPR001138">
    <property type="entry name" value="Zn2Cys6_DnaBD"/>
</dbReference>
<dbReference type="GO" id="GO:0006351">
    <property type="term" value="P:DNA-templated transcription"/>
    <property type="evidence" value="ECO:0007669"/>
    <property type="project" value="InterPro"/>
</dbReference>
<dbReference type="Gene3D" id="4.10.240.10">
    <property type="entry name" value="Zn(2)-C6 fungal-type DNA-binding domain"/>
    <property type="match status" value="1"/>
</dbReference>
<name>A0AA39GR55_SARSR</name>
<organism evidence="9 10">
    <name type="scientific">Sarocladium strictum</name>
    <name type="common">Black bundle disease fungus</name>
    <name type="synonym">Acremonium strictum</name>
    <dbReference type="NCBI Taxonomy" id="5046"/>
    <lineage>
        <taxon>Eukaryota</taxon>
        <taxon>Fungi</taxon>
        <taxon>Dikarya</taxon>
        <taxon>Ascomycota</taxon>
        <taxon>Pezizomycotina</taxon>
        <taxon>Sordariomycetes</taxon>
        <taxon>Hypocreomycetidae</taxon>
        <taxon>Hypocreales</taxon>
        <taxon>Sarocladiaceae</taxon>
        <taxon>Sarocladium</taxon>
    </lineage>
</organism>
<gene>
    <name evidence="9" type="ORF">NLU13_1148</name>
</gene>
<dbReference type="GO" id="GO:0005634">
    <property type="term" value="C:nucleus"/>
    <property type="evidence" value="ECO:0007669"/>
    <property type="project" value="UniProtKB-SubCell"/>
</dbReference>
<comment type="caution">
    <text evidence="9">The sequence shown here is derived from an EMBL/GenBank/DDBJ whole genome shotgun (WGS) entry which is preliminary data.</text>
</comment>
<proteinExistence type="predicted"/>
<protein>
    <recommendedName>
        <fullName evidence="8">Zn(2)-C6 fungal-type domain-containing protein</fullName>
    </recommendedName>
</protein>
<dbReference type="AlphaFoldDB" id="A0AA39GR55"/>
<evidence type="ECO:0000256" key="2">
    <source>
        <dbReference type="ARBA" id="ARBA00022723"/>
    </source>
</evidence>
<feature type="region of interest" description="Disordered" evidence="7">
    <location>
        <begin position="557"/>
        <end position="578"/>
    </location>
</feature>
<dbReference type="CDD" id="cd00067">
    <property type="entry name" value="GAL4"/>
    <property type="match status" value="1"/>
</dbReference>
<dbReference type="GO" id="GO:0000981">
    <property type="term" value="F:DNA-binding transcription factor activity, RNA polymerase II-specific"/>
    <property type="evidence" value="ECO:0007669"/>
    <property type="project" value="InterPro"/>
</dbReference>
<dbReference type="InterPro" id="IPR051089">
    <property type="entry name" value="prtT"/>
</dbReference>
<dbReference type="SMART" id="SM00906">
    <property type="entry name" value="Fungal_trans"/>
    <property type="match status" value="1"/>
</dbReference>
<evidence type="ECO:0000256" key="7">
    <source>
        <dbReference type="SAM" id="MobiDB-lite"/>
    </source>
</evidence>
<evidence type="ECO:0000256" key="1">
    <source>
        <dbReference type="ARBA" id="ARBA00004123"/>
    </source>
</evidence>
<dbReference type="InterPro" id="IPR007219">
    <property type="entry name" value="XnlR_reg_dom"/>
</dbReference>
<dbReference type="PANTHER" id="PTHR31845:SF19">
    <property type="entry name" value="TRANSCRIPTION FACTOR DOMAIN-CONTAINING PROTEIN"/>
    <property type="match status" value="1"/>
</dbReference>
<dbReference type="SMART" id="SM00066">
    <property type="entry name" value="GAL4"/>
    <property type="match status" value="1"/>
</dbReference>
<evidence type="ECO:0000256" key="5">
    <source>
        <dbReference type="ARBA" id="ARBA00023163"/>
    </source>
</evidence>
<keyword evidence="10" id="KW-1185">Reference proteome</keyword>
<reference evidence="9" key="1">
    <citation type="submission" date="2022-10" db="EMBL/GenBank/DDBJ databases">
        <title>Determination and structural analysis of whole genome sequence of Sarocladium strictum F4-1.</title>
        <authorList>
            <person name="Hu L."/>
            <person name="Jiang Y."/>
        </authorList>
    </citation>
    <scope>NUCLEOTIDE SEQUENCE</scope>
    <source>
        <strain evidence="9">F4-1</strain>
    </source>
</reference>
<dbReference type="PROSITE" id="PS00463">
    <property type="entry name" value="ZN2_CY6_FUNGAL_1"/>
    <property type="match status" value="1"/>
</dbReference>
<keyword evidence="2" id="KW-0479">Metal-binding</keyword>
<feature type="compositionally biased region" description="Basic and acidic residues" evidence="7">
    <location>
        <begin position="557"/>
        <end position="569"/>
    </location>
</feature>
<comment type="subcellular location">
    <subcellularLocation>
        <location evidence="1">Nucleus</location>
    </subcellularLocation>
</comment>
<feature type="domain" description="Zn(2)-C6 fungal-type" evidence="8">
    <location>
        <begin position="10"/>
        <end position="44"/>
    </location>
</feature>
<accession>A0AA39GR55</accession>
<dbReference type="InterPro" id="IPR036864">
    <property type="entry name" value="Zn2-C6_fun-type_DNA-bd_sf"/>
</dbReference>
<dbReference type="EMBL" id="JAPDFR010000001">
    <property type="protein sequence ID" value="KAK0391649.1"/>
    <property type="molecule type" value="Genomic_DNA"/>
</dbReference>
<dbReference type="PROSITE" id="PS50048">
    <property type="entry name" value="ZN2_CY6_FUNGAL_2"/>
    <property type="match status" value="1"/>
</dbReference>
<dbReference type="PANTHER" id="PTHR31845">
    <property type="entry name" value="FINGER DOMAIN PROTEIN, PUTATIVE-RELATED"/>
    <property type="match status" value="1"/>
</dbReference>
<dbReference type="SUPFAM" id="SSF57701">
    <property type="entry name" value="Zn2/Cys6 DNA-binding domain"/>
    <property type="match status" value="1"/>
</dbReference>
<evidence type="ECO:0000313" key="9">
    <source>
        <dbReference type="EMBL" id="KAK0391649.1"/>
    </source>
</evidence>
<evidence type="ECO:0000313" key="10">
    <source>
        <dbReference type="Proteomes" id="UP001175261"/>
    </source>
</evidence>
<evidence type="ECO:0000256" key="4">
    <source>
        <dbReference type="ARBA" id="ARBA00023125"/>
    </source>
</evidence>
<keyword evidence="4" id="KW-0238">DNA-binding</keyword>
<evidence type="ECO:0000259" key="8">
    <source>
        <dbReference type="PROSITE" id="PS50048"/>
    </source>
</evidence>
<dbReference type="GO" id="GO:0000976">
    <property type="term" value="F:transcription cis-regulatory region binding"/>
    <property type="evidence" value="ECO:0007669"/>
    <property type="project" value="TreeGrafter"/>
</dbReference>
<dbReference type="Proteomes" id="UP001175261">
    <property type="component" value="Unassembled WGS sequence"/>
</dbReference>
<dbReference type="GO" id="GO:0008270">
    <property type="term" value="F:zinc ion binding"/>
    <property type="evidence" value="ECO:0007669"/>
    <property type="project" value="InterPro"/>
</dbReference>
<dbReference type="Pfam" id="PF00172">
    <property type="entry name" value="Zn_clus"/>
    <property type="match status" value="1"/>
</dbReference>
<evidence type="ECO:0000256" key="3">
    <source>
        <dbReference type="ARBA" id="ARBA00023015"/>
    </source>
</evidence>